<evidence type="ECO:0000256" key="4">
    <source>
        <dbReference type="RuleBase" id="RU362109"/>
    </source>
</evidence>
<dbReference type="InterPro" id="IPR016135">
    <property type="entry name" value="UBQ-conjugating_enzyme/RWD"/>
</dbReference>
<dbReference type="PROSITE" id="PS50127">
    <property type="entry name" value="UBC_2"/>
    <property type="match status" value="1"/>
</dbReference>
<comment type="similarity">
    <text evidence="4">Belongs to the ubiquitin-conjugating enzyme family.</text>
</comment>
<sequence length="158" mass="18004">MSGIARTRLMNEHKAFRKDHKVGFYGSPEKREDGTSDLFKWICGIPGPIGSIWEGGSYRLIMEFTEDYPSKPPKCKFTPTLPHPNIYPSGTVCLSILNEDKDWRPSLSVKTILEGIQDLLVHPNISDPAQRAAFDTYRDNYEEYERTARLFASQNPPP</sequence>
<dbReference type="SMART" id="SM00212">
    <property type="entry name" value="UBCc"/>
    <property type="match status" value="1"/>
</dbReference>
<evidence type="ECO:0000313" key="6">
    <source>
        <dbReference type="EMBL" id="KAK2962386.1"/>
    </source>
</evidence>
<dbReference type="CDD" id="cd23798">
    <property type="entry name" value="UBCc_UBE2I"/>
    <property type="match status" value="1"/>
</dbReference>
<dbReference type="GO" id="GO:0016746">
    <property type="term" value="F:acyltransferase activity"/>
    <property type="evidence" value="ECO:0007669"/>
    <property type="project" value="UniProtKB-KW"/>
</dbReference>
<evidence type="ECO:0000313" key="7">
    <source>
        <dbReference type="Proteomes" id="UP001281761"/>
    </source>
</evidence>
<dbReference type="Gene3D" id="3.10.110.10">
    <property type="entry name" value="Ubiquitin Conjugating Enzyme"/>
    <property type="match status" value="1"/>
</dbReference>
<dbReference type="PANTHER" id="PTHR24067">
    <property type="entry name" value="UBIQUITIN-CONJUGATING ENZYME E2"/>
    <property type="match status" value="1"/>
</dbReference>
<dbReference type="Pfam" id="PF00179">
    <property type="entry name" value="UQ_con"/>
    <property type="match status" value="1"/>
</dbReference>
<accession>A0ABQ9YF39</accession>
<keyword evidence="4" id="KW-0067">ATP-binding</keyword>
<feature type="active site" description="Glycyl thioester intermediate" evidence="3">
    <location>
        <position position="93"/>
    </location>
</feature>
<evidence type="ECO:0000259" key="5">
    <source>
        <dbReference type="PROSITE" id="PS50127"/>
    </source>
</evidence>
<dbReference type="Proteomes" id="UP001281761">
    <property type="component" value="Unassembled WGS sequence"/>
</dbReference>
<reference evidence="6 7" key="1">
    <citation type="journal article" date="2022" name="bioRxiv">
        <title>Genomics of Preaxostyla Flagellates Illuminates Evolutionary Transitions and the Path Towards Mitochondrial Loss.</title>
        <authorList>
            <person name="Novak L.V.F."/>
            <person name="Treitli S.C."/>
            <person name="Pyrih J."/>
            <person name="Halakuc P."/>
            <person name="Pipaliya S.V."/>
            <person name="Vacek V."/>
            <person name="Brzon O."/>
            <person name="Soukal P."/>
            <person name="Eme L."/>
            <person name="Dacks J.B."/>
            <person name="Karnkowska A."/>
            <person name="Elias M."/>
            <person name="Hampl V."/>
        </authorList>
    </citation>
    <scope>NUCLEOTIDE SEQUENCE [LARGE SCALE GENOMIC DNA]</scope>
    <source>
        <strain evidence="6">NAU3</strain>
        <tissue evidence="6">Gut</tissue>
    </source>
</reference>
<evidence type="ECO:0000256" key="2">
    <source>
        <dbReference type="ARBA" id="ARBA00022786"/>
    </source>
</evidence>
<dbReference type="InterPro" id="IPR050113">
    <property type="entry name" value="Ub_conjugating_enzyme"/>
</dbReference>
<keyword evidence="2 4" id="KW-0833">Ubl conjugation pathway</keyword>
<keyword evidence="7" id="KW-1185">Reference proteome</keyword>
<proteinExistence type="inferred from homology"/>
<evidence type="ECO:0000256" key="1">
    <source>
        <dbReference type="ARBA" id="ARBA00022679"/>
    </source>
</evidence>
<dbReference type="PROSITE" id="PS00183">
    <property type="entry name" value="UBC_1"/>
    <property type="match status" value="1"/>
</dbReference>
<name>A0ABQ9YF39_9EUKA</name>
<keyword evidence="6" id="KW-0012">Acyltransferase</keyword>
<gene>
    <name evidence="6" type="ORF">BLNAU_2629</name>
</gene>
<dbReference type="SUPFAM" id="SSF54495">
    <property type="entry name" value="UBC-like"/>
    <property type="match status" value="1"/>
</dbReference>
<dbReference type="InterPro" id="IPR000608">
    <property type="entry name" value="UBC"/>
</dbReference>
<feature type="domain" description="UBC core" evidence="5">
    <location>
        <begin position="4"/>
        <end position="157"/>
    </location>
</feature>
<keyword evidence="4" id="KW-0547">Nucleotide-binding</keyword>
<evidence type="ECO:0000256" key="3">
    <source>
        <dbReference type="PROSITE-ProRule" id="PRU10133"/>
    </source>
</evidence>
<dbReference type="EC" id="2.3.2.-" evidence="6"/>
<keyword evidence="1 6" id="KW-0808">Transferase</keyword>
<organism evidence="6 7">
    <name type="scientific">Blattamonas nauphoetae</name>
    <dbReference type="NCBI Taxonomy" id="2049346"/>
    <lineage>
        <taxon>Eukaryota</taxon>
        <taxon>Metamonada</taxon>
        <taxon>Preaxostyla</taxon>
        <taxon>Oxymonadida</taxon>
        <taxon>Blattamonas</taxon>
    </lineage>
</organism>
<comment type="caution">
    <text evidence="6">The sequence shown here is derived from an EMBL/GenBank/DDBJ whole genome shotgun (WGS) entry which is preliminary data.</text>
</comment>
<dbReference type="EMBL" id="JARBJD010000011">
    <property type="protein sequence ID" value="KAK2962386.1"/>
    <property type="molecule type" value="Genomic_DNA"/>
</dbReference>
<protein>
    <submittedName>
        <fullName evidence="6">SUMO-conjugating enzyme UBC9-B</fullName>
        <ecNumber evidence="6">2.3.2.-</ecNumber>
    </submittedName>
</protein>
<dbReference type="InterPro" id="IPR023313">
    <property type="entry name" value="UBQ-conjugating_AS"/>
</dbReference>